<comment type="caution">
    <text evidence="4">The sequence shown here is derived from an EMBL/GenBank/DDBJ whole genome shotgun (WGS) entry which is preliminary data.</text>
</comment>
<feature type="region of interest" description="Disordered" evidence="1">
    <location>
        <begin position="56"/>
        <end position="80"/>
    </location>
</feature>
<evidence type="ECO:0000256" key="2">
    <source>
        <dbReference type="SAM" id="SignalP"/>
    </source>
</evidence>
<evidence type="ECO:0000259" key="3">
    <source>
        <dbReference type="Pfam" id="PF14371"/>
    </source>
</evidence>
<protein>
    <submittedName>
        <fullName evidence="4">DUF4412 domain-containing protein</fullName>
    </submittedName>
</protein>
<dbReference type="Proteomes" id="UP000886047">
    <property type="component" value="Unassembled WGS sequence"/>
</dbReference>
<name>A0A831LM53_9BACT</name>
<sequence>MKLLFSVVLFGILSTMMAQPANGQRILKKLQEKVEEKAEERADRKIDEAIDNQLDKIEESIDGKDSETRSAEKADRDRRREERMQNLMKGIGMSGEPVPVADSYRFSHLIEMHIESYDKNGKKESEGDFITHLDPGTKSMAYQFVSGDMAQPGQGLFIIDAENGAAIILNEENGEKSGIVYGMGAFFSTLGQSFEEENDAVFETPEAYMANPNVTKTGRTKTIAGYKCEEYKYSDEDSDSEIWITKDLKMNTQDFFSTLFKTSVYSQGMPWGYM</sequence>
<gene>
    <name evidence="4" type="ORF">ENN90_00190</name>
</gene>
<dbReference type="AlphaFoldDB" id="A0A831LM53"/>
<dbReference type="InterPro" id="IPR025524">
    <property type="entry name" value="DUF4412"/>
</dbReference>
<keyword evidence="2" id="KW-0732">Signal</keyword>
<dbReference type="Pfam" id="PF14371">
    <property type="entry name" value="DUF4412"/>
    <property type="match status" value="1"/>
</dbReference>
<proteinExistence type="predicted"/>
<evidence type="ECO:0000313" key="4">
    <source>
        <dbReference type="EMBL" id="HDR50028.1"/>
    </source>
</evidence>
<feature type="signal peptide" evidence="2">
    <location>
        <begin position="1"/>
        <end position="20"/>
    </location>
</feature>
<feature type="chain" id="PRO_5032540340" evidence="2">
    <location>
        <begin position="21"/>
        <end position="274"/>
    </location>
</feature>
<evidence type="ECO:0000256" key="1">
    <source>
        <dbReference type="SAM" id="MobiDB-lite"/>
    </source>
</evidence>
<reference evidence="4" key="1">
    <citation type="journal article" date="2020" name="mSystems">
        <title>Genome- and Community-Level Interaction Insights into Carbon Utilization and Element Cycling Functions of Hydrothermarchaeota in Hydrothermal Sediment.</title>
        <authorList>
            <person name="Zhou Z."/>
            <person name="Liu Y."/>
            <person name="Xu W."/>
            <person name="Pan J."/>
            <person name="Luo Z.H."/>
            <person name="Li M."/>
        </authorList>
    </citation>
    <scope>NUCLEOTIDE SEQUENCE [LARGE SCALE GENOMIC DNA]</scope>
    <source>
        <strain evidence="4">SpSt-1217</strain>
    </source>
</reference>
<feature type="domain" description="DUF4412" evidence="3">
    <location>
        <begin position="209"/>
        <end position="249"/>
    </location>
</feature>
<accession>A0A831LM53</accession>
<feature type="non-terminal residue" evidence="4">
    <location>
        <position position="274"/>
    </location>
</feature>
<dbReference type="EMBL" id="DSDK01000012">
    <property type="protein sequence ID" value="HDR50028.1"/>
    <property type="molecule type" value="Genomic_DNA"/>
</dbReference>
<organism evidence="4">
    <name type="scientific">Mariniphaga anaerophila</name>
    <dbReference type="NCBI Taxonomy" id="1484053"/>
    <lineage>
        <taxon>Bacteria</taxon>
        <taxon>Pseudomonadati</taxon>
        <taxon>Bacteroidota</taxon>
        <taxon>Bacteroidia</taxon>
        <taxon>Marinilabiliales</taxon>
        <taxon>Prolixibacteraceae</taxon>
        <taxon>Mariniphaga</taxon>
    </lineage>
</organism>